<evidence type="ECO:0000256" key="1">
    <source>
        <dbReference type="SAM" id="Coils"/>
    </source>
</evidence>
<sequence length="81" mass="9160">MSADINRKLEVLSSEVNQVQVRLATVETKVDNLEKRFDKMEQQIEKVEGNQSKQVWALIGILFTAVVATSIRFILTALPQT</sequence>
<protein>
    <submittedName>
        <fullName evidence="3">Hemolysin XhlA family protein</fullName>
    </submittedName>
</protein>
<proteinExistence type="predicted"/>
<dbReference type="Gene3D" id="1.20.5.110">
    <property type="match status" value="1"/>
</dbReference>
<dbReference type="EMBL" id="CP073041">
    <property type="protein sequence ID" value="UXE60495.1"/>
    <property type="molecule type" value="Genomic_DNA"/>
</dbReference>
<keyword evidence="2" id="KW-0812">Transmembrane</keyword>
<evidence type="ECO:0000313" key="3">
    <source>
        <dbReference type="EMBL" id="UXE60495.1"/>
    </source>
</evidence>
<keyword evidence="1" id="KW-0175">Coiled coil</keyword>
<evidence type="ECO:0000256" key="2">
    <source>
        <dbReference type="SAM" id="Phobius"/>
    </source>
</evidence>
<feature type="transmembrane region" description="Helical" evidence="2">
    <location>
        <begin position="55"/>
        <end position="75"/>
    </location>
</feature>
<gene>
    <name evidence="3" type="ORF">KA717_33955</name>
</gene>
<dbReference type="Proteomes" id="UP001065613">
    <property type="component" value="Chromosome"/>
</dbReference>
<dbReference type="KEGG" id="wna:KA717_33955"/>
<dbReference type="SUPFAM" id="SSF57997">
    <property type="entry name" value="Tropomyosin"/>
    <property type="match status" value="1"/>
</dbReference>
<name>A0A977KY14_9CYAN</name>
<organism evidence="3">
    <name type="scientific">Woronichinia naegeliana WA131</name>
    <dbReference type="NCBI Taxonomy" id="2824559"/>
    <lineage>
        <taxon>Bacteria</taxon>
        <taxon>Bacillati</taxon>
        <taxon>Cyanobacteriota</taxon>
        <taxon>Cyanophyceae</taxon>
        <taxon>Synechococcales</taxon>
        <taxon>Coelosphaeriaceae</taxon>
        <taxon>Woronichinia</taxon>
    </lineage>
</organism>
<accession>A0A977KY14</accession>
<keyword evidence="2" id="KW-1133">Transmembrane helix</keyword>
<dbReference type="AlphaFoldDB" id="A0A977KY14"/>
<reference evidence="3" key="1">
    <citation type="submission" date="2021-04" db="EMBL/GenBank/DDBJ databases">
        <title>Genome sequence of Woronichinia naegeliana from Washington state freshwater lake bloom.</title>
        <authorList>
            <person name="Dreher T.W."/>
        </authorList>
    </citation>
    <scope>NUCLEOTIDE SEQUENCE</scope>
    <source>
        <strain evidence="3">WA131</strain>
    </source>
</reference>
<keyword evidence="2" id="KW-0472">Membrane</keyword>
<feature type="coiled-coil region" evidence="1">
    <location>
        <begin position="9"/>
        <end position="50"/>
    </location>
</feature>